<dbReference type="Gene3D" id="3.40.50.150">
    <property type="entry name" value="Vaccinia Virus protein VP39"/>
    <property type="match status" value="1"/>
</dbReference>
<dbReference type="EC" id="2.1.1.77" evidence="3"/>
<organism evidence="12 13">
    <name type="scientific">Mesorhizobium muleiense</name>
    <dbReference type="NCBI Taxonomy" id="1004279"/>
    <lineage>
        <taxon>Bacteria</taxon>
        <taxon>Pseudomonadati</taxon>
        <taxon>Pseudomonadota</taxon>
        <taxon>Alphaproteobacteria</taxon>
        <taxon>Hyphomicrobiales</taxon>
        <taxon>Phyllobacteriaceae</taxon>
        <taxon>Mesorhizobium</taxon>
    </lineage>
</organism>
<dbReference type="GO" id="GO:0005737">
    <property type="term" value="C:cytoplasm"/>
    <property type="evidence" value="ECO:0007669"/>
    <property type="project" value="UniProtKB-SubCell"/>
</dbReference>
<sequence>MNLNHGPTADDREGFAAFLLRLRGKGVVPKALIAAFEATPRRGFLSAQFHPIAWSDRMLPIECGEAIEGADLQAAVIAALAIEPGNRVLEIGTGSGYTAAVMSRLAARVVTIDRYKTLVEQAKQRFEALGIGNVIVRQADGSNGLANEAPFDRIVAWAAFDSLPRFLLDQLSSGGIVIAPIGPEEGEQVLAKLTKVGSRFEREDIGLVRLQPILRSVAAVI</sequence>
<evidence type="ECO:0000256" key="2">
    <source>
        <dbReference type="ARBA" id="ARBA00005369"/>
    </source>
</evidence>
<evidence type="ECO:0000313" key="13">
    <source>
        <dbReference type="Proteomes" id="UP000198894"/>
    </source>
</evidence>
<accession>A0A1G9BN52</accession>
<comment type="subcellular location">
    <subcellularLocation>
        <location evidence="1">Cytoplasm</location>
    </subcellularLocation>
</comment>
<evidence type="ECO:0000256" key="3">
    <source>
        <dbReference type="ARBA" id="ARBA00011890"/>
    </source>
</evidence>
<keyword evidence="13" id="KW-1185">Reference proteome</keyword>
<dbReference type="Proteomes" id="UP000198894">
    <property type="component" value="Unassembled WGS sequence"/>
</dbReference>
<dbReference type="GO" id="GO:0004719">
    <property type="term" value="F:protein-L-isoaspartate (D-aspartate) O-methyltransferase activity"/>
    <property type="evidence" value="ECO:0007669"/>
    <property type="project" value="UniProtKB-EC"/>
</dbReference>
<name>A0A1G9BN52_9HYPH</name>
<keyword evidence="6 12" id="KW-0489">Methyltransferase</keyword>
<evidence type="ECO:0000256" key="5">
    <source>
        <dbReference type="ARBA" id="ARBA00022490"/>
    </source>
</evidence>
<dbReference type="NCBIfam" id="NF001453">
    <property type="entry name" value="PRK00312.1"/>
    <property type="match status" value="1"/>
</dbReference>
<keyword evidence="8" id="KW-0949">S-adenosyl-L-methionine</keyword>
<evidence type="ECO:0000256" key="4">
    <source>
        <dbReference type="ARBA" id="ARBA00013346"/>
    </source>
</evidence>
<dbReference type="EMBL" id="FNEE01000015">
    <property type="protein sequence ID" value="SDK40833.1"/>
    <property type="molecule type" value="Genomic_DNA"/>
</dbReference>
<dbReference type="SUPFAM" id="SSF53335">
    <property type="entry name" value="S-adenosyl-L-methionine-dependent methyltransferases"/>
    <property type="match status" value="1"/>
</dbReference>
<evidence type="ECO:0000256" key="8">
    <source>
        <dbReference type="ARBA" id="ARBA00022691"/>
    </source>
</evidence>
<dbReference type="GO" id="GO:0032259">
    <property type="term" value="P:methylation"/>
    <property type="evidence" value="ECO:0007669"/>
    <property type="project" value="UniProtKB-KW"/>
</dbReference>
<evidence type="ECO:0000256" key="9">
    <source>
        <dbReference type="ARBA" id="ARBA00030757"/>
    </source>
</evidence>
<comment type="similarity">
    <text evidence="2">Belongs to the methyltransferase superfamily. L-isoaspartyl/D-aspartyl protein methyltransferase family.</text>
</comment>
<dbReference type="PROSITE" id="PS01279">
    <property type="entry name" value="PCMT"/>
    <property type="match status" value="1"/>
</dbReference>
<evidence type="ECO:0000256" key="7">
    <source>
        <dbReference type="ARBA" id="ARBA00022679"/>
    </source>
</evidence>
<dbReference type="Pfam" id="PF01135">
    <property type="entry name" value="PCMT"/>
    <property type="match status" value="1"/>
</dbReference>
<dbReference type="RefSeq" id="WP_027156219.1">
    <property type="nucleotide sequence ID" value="NZ_FNEE01000015.1"/>
</dbReference>
<dbReference type="PANTHER" id="PTHR11579:SF0">
    <property type="entry name" value="PROTEIN-L-ISOASPARTATE(D-ASPARTATE) O-METHYLTRANSFERASE"/>
    <property type="match status" value="1"/>
</dbReference>
<dbReference type="AlphaFoldDB" id="A0A1G9BN52"/>
<dbReference type="PANTHER" id="PTHR11579">
    <property type="entry name" value="PROTEIN-L-ISOASPARTATE O-METHYLTRANSFERASE"/>
    <property type="match status" value="1"/>
</dbReference>
<evidence type="ECO:0000256" key="10">
    <source>
        <dbReference type="ARBA" id="ARBA00031323"/>
    </source>
</evidence>
<dbReference type="InterPro" id="IPR000682">
    <property type="entry name" value="PCMT"/>
</dbReference>
<evidence type="ECO:0000256" key="11">
    <source>
        <dbReference type="ARBA" id="ARBA00031350"/>
    </source>
</evidence>
<dbReference type="CDD" id="cd02440">
    <property type="entry name" value="AdoMet_MTases"/>
    <property type="match status" value="1"/>
</dbReference>
<keyword evidence="5" id="KW-0963">Cytoplasm</keyword>
<gene>
    <name evidence="12" type="ORF">SAMN05428953_11521</name>
</gene>
<evidence type="ECO:0000313" key="12">
    <source>
        <dbReference type="EMBL" id="SDK40833.1"/>
    </source>
</evidence>
<dbReference type="InterPro" id="IPR029063">
    <property type="entry name" value="SAM-dependent_MTases_sf"/>
</dbReference>
<proteinExistence type="inferred from homology"/>
<reference evidence="13" key="1">
    <citation type="submission" date="2016-10" db="EMBL/GenBank/DDBJ databases">
        <authorList>
            <person name="Varghese N."/>
            <person name="Submissions S."/>
        </authorList>
    </citation>
    <scope>NUCLEOTIDE SEQUENCE [LARGE SCALE GENOMIC DNA]</scope>
    <source>
        <strain evidence="13">CGMCC 1.11022</strain>
    </source>
</reference>
<keyword evidence="7 12" id="KW-0808">Transferase</keyword>
<evidence type="ECO:0000256" key="1">
    <source>
        <dbReference type="ARBA" id="ARBA00004496"/>
    </source>
</evidence>
<evidence type="ECO:0000256" key="6">
    <source>
        <dbReference type="ARBA" id="ARBA00022603"/>
    </source>
</evidence>
<protein>
    <recommendedName>
        <fullName evidence="4">Protein-L-isoaspartate O-methyltransferase</fullName>
        <ecNumber evidence="3">2.1.1.77</ecNumber>
    </recommendedName>
    <alternativeName>
        <fullName evidence="11">L-isoaspartyl protein carboxyl methyltransferase</fullName>
    </alternativeName>
    <alternativeName>
        <fullName evidence="9">Protein L-isoaspartyl methyltransferase</fullName>
    </alternativeName>
    <alternativeName>
        <fullName evidence="10">Protein-beta-aspartate methyltransferase</fullName>
    </alternativeName>
</protein>